<gene>
    <name evidence="4" type="ORF">ACFQ03_08980</name>
</gene>
<dbReference type="InterPro" id="IPR013783">
    <property type="entry name" value="Ig-like_fold"/>
</dbReference>
<feature type="signal peptide" evidence="2">
    <location>
        <begin position="1"/>
        <end position="31"/>
    </location>
</feature>
<dbReference type="PANTHER" id="PTHR31302:SF0">
    <property type="entry name" value="TRANSMEMBRANE PROTEIN WITH METALLOPHOSPHOESTERASE DOMAIN"/>
    <property type="match status" value="1"/>
</dbReference>
<keyword evidence="5" id="KW-1185">Reference proteome</keyword>
<evidence type="ECO:0000313" key="5">
    <source>
        <dbReference type="Proteomes" id="UP001597120"/>
    </source>
</evidence>
<evidence type="ECO:0000256" key="2">
    <source>
        <dbReference type="SAM" id="SignalP"/>
    </source>
</evidence>
<dbReference type="Pfam" id="PF00149">
    <property type="entry name" value="Metallophos"/>
    <property type="match status" value="1"/>
</dbReference>
<dbReference type="InterPro" id="IPR004843">
    <property type="entry name" value="Calcineurin-like_PHP"/>
</dbReference>
<feature type="region of interest" description="Disordered" evidence="1">
    <location>
        <begin position="1607"/>
        <end position="1626"/>
    </location>
</feature>
<dbReference type="RefSeq" id="WP_379287579.1">
    <property type="nucleotide sequence ID" value="NZ_JBHTIU010000028.1"/>
</dbReference>
<proteinExistence type="predicted"/>
<dbReference type="InterPro" id="IPR014756">
    <property type="entry name" value="Ig_E-set"/>
</dbReference>
<dbReference type="SUPFAM" id="SSF56300">
    <property type="entry name" value="Metallo-dependent phosphatases"/>
    <property type="match status" value="1"/>
</dbReference>
<dbReference type="Gene3D" id="3.60.21.10">
    <property type="match status" value="1"/>
</dbReference>
<dbReference type="Gene3D" id="2.60.40.10">
    <property type="entry name" value="Immunoglobulins"/>
    <property type="match status" value="2"/>
</dbReference>
<keyword evidence="2" id="KW-0732">Signal</keyword>
<comment type="caution">
    <text evidence="4">The sequence shown here is derived from an EMBL/GenBank/DDBJ whole genome shotgun (WGS) entry which is preliminary data.</text>
</comment>
<dbReference type="SUPFAM" id="SSF50969">
    <property type="entry name" value="YVTN repeat-like/Quinoprotein amine dehydrogenase"/>
    <property type="match status" value="1"/>
</dbReference>
<accession>A0ABW3DAL4</accession>
<organism evidence="4 5">
    <name type="scientific">Paenibacillus residui</name>
    <dbReference type="NCBI Taxonomy" id="629724"/>
    <lineage>
        <taxon>Bacteria</taxon>
        <taxon>Bacillati</taxon>
        <taxon>Bacillota</taxon>
        <taxon>Bacilli</taxon>
        <taxon>Bacillales</taxon>
        <taxon>Paenibacillaceae</taxon>
        <taxon>Paenibacillus</taxon>
    </lineage>
</organism>
<dbReference type="Pfam" id="PF20138">
    <property type="entry name" value="DUF6528"/>
    <property type="match status" value="1"/>
</dbReference>
<feature type="domain" description="Calcineurin-like phosphoesterase" evidence="3">
    <location>
        <begin position="869"/>
        <end position="1096"/>
    </location>
</feature>
<dbReference type="InterPro" id="IPR011044">
    <property type="entry name" value="Quino_amine_DH_bsu"/>
</dbReference>
<feature type="chain" id="PRO_5046754166" evidence="2">
    <location>
        <begin position="32"/>
        <end position="1804"/>
    </location>
</feature>
<protein>
    <submittedName>
        <fullName evidence="4">DUF6528 family protein</fullName>
    </submittedName>
</protein>
<dbReference type="InterPro" id="IPR051158">
    <property type="entry name" value="Metallophosphoesterase_sf"/>
</dbReference>
<evidence type="ECO:0000256" key="1">
    <source>
        <dbReference type="SAM" id="MobiDB-lite"/>
    </source>
</evidence>
<evidence type="ECO:0000259" key="3">
    <source>
        <dbReference type="Pfam" id="PF00149"/>
    </source>
</evidence>
<dbReference type="PANTHER" id="PTHR31302">
    <property type="entry name" value="TRANSMEMBRANE PROTEIN WITH METALLOPHOSPHOESTERASE DOMAIN-RELATED"/>
    <property type="match status" value="1"/>
</dbReference>
<reference evidence="5" key="1">
    <citation type="journal article" date="2019" name="Int. J. Syst. Evol. Microbiol.">
        <title>The Global Catalogue of Microorganisms (GCM) 10K type strain sequencing project: providing services to taxonomists for standard genome sequencing and annotation.</title>
        <authorList>
            <consortium name="The Broad Institute Genomics Platform"/>
            <consortium name="The Broad Institute Genome Sequencing Center for Infectious Disease"/>
            <person name="Wu L."/>
            <person name="Ma J."/>
        </authorList>
    </citation>
    <scope>NUCLEOTIDE SEQUENCE [LARGE SCALE GENOMIC DNA]</scope>
    <source>
        <strain evidence="5">CCUG 57263</strain>
    </source>
</reference>
<dbReference type="Proteomes" id="UP001597120">
    <property type="component" value="Unassembled WGS sequence"/>
</dbReference>
<sequence>MSRLRKGITQLSISVMLLSLFLQMFASSANAQGITQVTGNEIVSNGYYVFAIPGINSYLQGRGQYALSSNPNTNTSPLLRSHIKFDETLPQVNEAIVWQAIPFGSGYSLKAYSEDGTNAYLNISEVDLTLGEQQELVLTVNDNGTILISREVNGTYYYVRFTNANGVGWQSSPDNSYLPSMSFRVFPVTENMIISNDRILEINAHEIVSGGFYSLSIPGINSNTLGRDEYALASESNGNAAPLLLRHIPFDVGLKSISAVLVWQIESYGSGYSLKAYSKSGGASYLNLNGNDLTLGERQELSLIINDDGTVQISRNANGSIYYVRFTNLNGVGWQSSTDASYKPSMSFRVSAVPLSLLENNPIKPVSSSNMHSGGYYIFAHPGIGSTDQGHGQFALSGIENINSNNSMLRHVKYSESQYGLDDTIVWKYEAYGSGFSLKLLGADGTDSYLNLDMNGSTASATLGPRQELKFTRNADGTAKISRSLNGTTYYVRFTTAGGVGWQAGTYDSSNAFRVFEVPSARIMPMPNIVKGQQLTEGTKYILAIQNISSNDQGRGLFALSSKPTAYTDQKLFQHVKFSDTVQPPVNPSLVWVFEKFGGGYSLRAEGVEGDNNYLNISMANSKPNAYLGSRQELNVVVNEDGTVMLSKALEGIPFYIRFTNLRGIGWEAAPATSSASFLLYQVSDVPTPRPTYYKVGATHLTSGNDYVLAIPGITPTGGTKDQYAVSSENTTSSDPLLLKYASFDASKDTVDYRLVWKFEQVEGGWAIRSHNEAGENSYLNIHLSNSNQPSISLGPKQTLTVNADATGLASVSRVIDGKTYYVRFTTVNGQGWQASATNSNNLFHVYEVNIDKTKLDLEEPREQPLFTISALSDLHVDYGLQDNPDVIRPQIRAALGTIKTNENPDLVVVTGDSSSTTGSIPWGQETYNKFVSQVTGAFAETSKYGKVLYVNGNHDYEAGSTAYNSGAYIDSTMLSSLGQYEDVLYEGVDRTSNLLAYHYMINGIHFIGINTPYNGDETIDSNVYTPEAIDFVENTLLTIGNTERVIVLGHYPLQGSKALTAPAKALSDENGMNTRLHRIFLNYPNLIYLYGHDHGGPFIEQDTFERVTAYNADGSIEQDRNVRSTGYVSSFAGSLSYYNNRYNPGPLSAEQPAVIQSLMVYVYEDYVDLQMKNYGERNGIKKNLAPYTIPFREWITSRTYTIDHTAGTVTDIPHQTTIEAFLAGFDQSEELSVFGLDGNEITDHSRIIRSGMELKRMSGTAVLDSLQVLVNQAAVTTLPIEGNSKVPSSAETEMVALTDQQFNKIVVYKQDSPDWNDPNAIVWKWQPTTALGFTGISTFDLVTDAKLRYSEFYGGYVVVTTASRGFVGIIDYETGERLYSRATKNEENPHSIELLPDGNIVVADSVGNAVTIYASSQGDANGYYYRVELPGAHGLVWDNQRKLLWAVGDYEVVAYEITGTTERPTLTLKEGLGADLPAMEGKEGAWGHDLFPVTEGGDLLWVTAQYEVYQFNMVTGELSNTFDSHDDIFSTHVKSIGTQPYTGNIIRTVPNGTMASWATNAVDIFRFDGQGSYTHDLRIHNSEAYYKARTWYPSIRMINDMIKEEPSSPLATDKPGKPVLSSDSGYDTGLRDGNYTITMNQWWGNNGTTYKLYENGGLIDTQSLIDKSPDAQTAATVLTGRINGTYVYTCELINSYGTTNCDSITVVVADALPGNAVLSSDNWDGDGSYNVMMNMWWGTNAATFELYENGELVQSVPLLEATPGAQFATVTMTDKLAGTYEYYGKLINAAGETITEKIVVHVS</sequence>
<dbReference type="SUPFAM" id="SSF81296">
    <property type="entry name" value="E set domains"/>
    <property type="match status" value="2"/>
</dbReference>
<name>A0ABW3DAL4_9BACL</name>
<dbReference type="InterPro" id="IPR045383">
    <property type="entry name" value="DUF6528"/>
</dbReference>
<dbReference type="InterPro" id="IPR029052">
    <property type="entry name" value="Metallo-depent_PP-like"/>
</dbReference>
<evidence type="ECO:0000313" key="4">
    <source>
        <dbReference type="EMBL" id="MFD0869284.1"/>
    </source>
</evidence>
<dbReference type="EMBL" id="JBHTIU010000028">
    <property type="protein sequence ID" value="MFD0869284.1"/>
    <property type="molecule type" value="Genomic_DNA"/>
</dbReference>